<evidence type="ECO:0000256" key="3">
    <source>
        <dbReference type="ARBA" id="ARBA00022491"/>
    </source>
</evidence>
<dbReference type="VEuPathDB" id="AmoebaDB:NfTy_054140"/>
<keyword evidence="5" id="KW-0156">Chromatin regulator</keyword>
<dbReference type="VEuPathDB" id="AmoebaDB:FDP41_001612"/>
<comment type="similarity">
    <text evidence="2">Belongs to the ROX family. NO66 subfamily.</text>
</comment>
<dbReference type="Proteomes" id="UP000444721">
    <property type="component" value="Unassembled WGS sequence"/>
</dbReference>
<evidence type="ECO:0000259" key="14">
    <source>
        <dbReference type="PROSITE" id="PS51184"/>
    </source>
</evidence>
<dbReference type="OrthoDB" id="425950at2759"/>
<evidence type="ECO:0000256" key="2">
    <source>
        <dbReference type="ARBA" id="ARBA00010309"/>
    </source>
</evidence>
<evidence type="ECO:0000256" key="1">
    <source>
        <dbReference type="ARBA" id="ARBA00004123"/>
    </source>
</evidence>
<accession>A0A6A5C203</accession>
<evidence type="ECO:0000256" key="7">
    <source>
        <dbReference type="ARBA" id="ARBA00023002"/>
    </source>
</evidence>
<dbReference type="GO" id="GO:0005506">
    <property type="term" value="F:iron ion binding"/>
    <property type="evidence" value="ECO:0007669"/>
    <property type="project" value="UniProtKB-UniRule"/>
</dbReference>
<feature type="region of interest" description="Disordered" evidence="13">
    <location>
        <begin position="1"/>
        <end position="42"/>
    </location>
</feature>
<feature type="compositionally biased region" description="Acidic residues" evidence="13">
    <location>
        <begin position="478"/>
        <end position="493"/>
    </location>
</feature>
<feature type="region of interest" description="Disordered" evidence="13">
    <location>
        <begin position="471"/>
        <end position="493"/>
    </location>
</feature>
<comment type="subcellular location">
    <subcellularLocation>
        <location evidence="1 12">Nucleus</location>
    </subcellularLocation>
</comment>
<evidence type="ECO:0000313" key="16">
    <source>
        <dbReference type="Proteomes" id="UP000444721"/>
    </source>
</evidence>
<keyword evidence="6 12" id="KW-0223">Dioxygenase</keyword>
<dbReference type="OMA" id="YLEYMGV"/>
<evidence type="ECO:0000256" key="4">
    <source>
        <dbReference type="ARBA" id="ARBA00022723"/>
    </source>
</evidence>
<keyword evidence="4 12" id="KW-0479">Metal-binding</keyword>
<dbReference type="RefSeq" id="XP_044563982.1">
    <property type="nucleotide sequence ID" value="XM_044704716.1"/>
</dbReference>
<keyword evidence="10 12" id="KW-0804">Transcription</keyword>
<dbReference type="AlphaFoldDB" id="A0A6A5C203"/>
<protein>
    <recommendedName>
        <fullName evidence="12">Bifunctional lysine-specific demethylase and histidyl-hydroxylase</fullName>
        <ecNumber evidence="12">1.14.11.-</ecNumber>
    </recommendedName>
</protein>
<evidence type="ECO:0000313" key="15">
    <source>
        <dbReference type="EMBL" id="KAF0979269.1"/>
    </source>
</evidence>
<keyword evidence="11 12" id="KW-0539">Nucleus</keyword>
<evidence type="ECO:0000256" key="8">
    <source>
        <dbReference type="ARBA" id="ARBA00023004"/>
    </source>
</evidence>
<dbReference type="PANTHER" id="PTHR13096:SF8">
    <property type="entry name" value="RIBOSOMAL OXYGENASE 1"/>
    <property type="match status" value="1"/>
</dbReference>
<evidence type="ECO:0000256" key="6">
    <source>
        <dbReference type="ARBA" id="ARBA00022964"/>
    </source>
</evidence>
<keyword evidence="7 12" id="KW-0560">Oxidoreductase</keyword>
<dbReference type="SMART" id="SM00558">
    <property type="entry name" value="JmjC"/>
    <property type="match status" value="1"/>
</dbReference>
<evidence type="ECO:0000256" key="13">
    <source>
        <dbReference type="SAM" id="MobiDB-lite"/>
    </source>
</evidence>
<comment type="caution">
    <text evidence="15">The sequence shown here is derived from an EMBL/GenBank/DDBJ whole genome shotgun (WGS) entry which is preliminary data.</text>
</comment>
<dbReference type="GO" id="GO:0005730">
    <property type="term" value="C:nucleolus"/>
    <property type="evidence" value="ECO:0007669"/>
    <property type="project" value="TreeGrafter"/>
</dbReference>
<keyword evidence="16" id="KW-1185">Reference proteome</keyword>
<reference evidence="15 16" key="1">
    <citation type="journal article" date="2019" name="Sci. Rep.">
        <title>Nanopore sequencing improves the draft genome of the human pathogenic amoeba Naegleria fowleri.</title>
        <authorList>
            <person name="Liechti N."/>
            <person name="Schurch N."/>
            <person name="Bruggmann R."/>
            <person name="Wittwer M."/>
        </authorList>
    </citation>
    <scope>NUCLEOTIDE SEQUENCE [LARGE SCALE GENOMIC DNA]</scope>
    <source>
        <strain evidence="15 16">ATCC 30894</strain>
    </source>
</reference>
<dbReference type="Gene3D" id="3.90.930.40">
    <property type="match status" value="1"/>
</dbReference>
<evidence type="ECO:0000256" key="11">
    <source>
        <dbReference type="ARBA" id="ARBA00023242"/>
    </source>
</evidence>
<feature type="compositionally biased region" description="Low complexity" evidence="13">
    <location>
        <begin position="21"/>
        <end position="42"/>
    </location>
</feature>
<sequence length="568" mass="64481">MKRQLTEKAAANMKKKLKQGSSVAAASSSSERSSSSASGALNSDKKNNMVEISWFDVPLINELEFANEDGSETLVPPSLLPKVVIQTEQLTLGSTPKDGLEILKKPKSKHSKEQGKQMVDWIFAPINAEQLYEEFFEKRVLVIKRNHLHPDYYSSLYSLNEIKKVIANNKLKYSVDLDLALYRNGRRFTLNPNRDEVADPDLVWDLYENMKCSVRMLRPQEQSDVLLSLICHFEEYFGQGAGLNAYLTPAGSQGFAPHYDDIEAILIQLEGVKHWKIYRPLNNEQFLSRFSSKNFTQDEVKDFECFEVVLKPGDLLYIPKGIIHQAVTSETEHSLHVTISTSHLMSWCDYFEKALPMALSIATANHVEFRKALPKDFKEYLGTNIAESDDPRRDAFIETCQNLTNVIHQYLPIDQAADEMVKKFMHDRHVVDGLTILNTKKTPILDENTDILSLSIKLKTANSAHIVIDNLSKSENDSKEEEQEEDEEEGDDDEVFSIVYATQNTRIYHEVELQHLDLDGVFLESIQTIFSNYPSGVAVSELPNLTDDEKVTLVQQLLQEGIVETVTP</sequence>
<evidence type="ECO:0000256" key="10">
    <source>
        <dbReference type="ARBA" id="ARBA00023163"/>
    </source>
</evidence>
<dbReference type="InterPro" id="IPR039994">
    <property type="entry name" value="NO66-like"/>
</dbReference>
<dbReference type="SUPFAM" id="SSF51197">
    <property type="entry name" value="Clavaminate synthase-like"/>
    <property type="match status" value="1"/>
</dbReference>
<dbReference type="GO" id="GO:0032453">
    <property type="term" value="F:histone H3K4 demethylase activity"/>
    <property type="evidence" value="ECO:0007669"/>
    <property type="project" value="TreeGrafter"/>
</dbReference>
<dbReference type="VEuPathDB" id="AmoebaDB:NF0109810"/>
<dbReference type="Pfam" id="PF21233">
    <property type="entry name" value="WHD_RIOX1"/>
    <property type="match status" value="1"/>
</dbReference>
<proteinExistence type="inferred from homology"/>
<dbReference type="InterPro" id="IPR049043">
    <property type="entry name" value="WHD_RIOX1"/>
</dbReference>
<dbReference type="GeneID" id="68108830"/>
<keyword evidence="3" id="KW-0678">Repressor</keyword>
<evidence type="ECO:0000256" key="5">
    <source>
        <dbReference type="ARBA" id="ARBA00022853"/>
    </source>
</evidence>
<name>A0A6A5C203_NAEFO</name>
<dbReference type="EMBL" id="VFQX01000027">
    <property type="protein sequence ID" value="KAF0979269.1"/>
    <property type="molecule type" value="Genomic_DNA"/>
</dbReference>
<dbReference type="GO" id="GO:0051864">
    <property type="term" value="F:histone H3K36 demethylase activity"/>
    <property type="evidence" value="ECO:0007669"/>
    <property type="project" value="TreeGrafter"/>
</dbReference>
<organism evidence="15 16">
    <name type="scientific">Naegleria fowleri</name>
    <name type="common">Brain eating amoeba</name>
    <dbReference type="NCBI Taxonomy" id="5763"/>
    <lineage>
        <taxon>Eukaryota</taxon>
        <taxon>Discoba</taxon>
        <taxon>Heterolobosea</taxon>
        <taxon>Tetramitia</taxon>
        <taxon>Eutetramitia</taxon>
        <taxon>Vahlkampfiidae</taxon>
        <taxon>Naegleria</taxon>
    </lineage>
</organism>
<evidence type="ECO:0000256" key="9">
    <source>
        <dbReference type="ARBA" id="ARBA00023015"/>
    </source>
</evidence>
<dbReference type="PROSITE" id="PS51184">
    <property type="entry name" value="JMJC"/>
    <property type="match status" value="1"/>
</dbReference>
<comment type="function">
    <text evidence="12">Oxygenase that can act as both a histone lysine demethylase and a ribosomal histidine hydroxylase.</text>
</comment>
<dbReference type="InterPro" id="IPR003347">
    <property type="entry name" value="JmjC_dom"/>
</dbReference>
<dbReference type="Gene3D" id="2.60.120.650">
    <property type="entry name" value="Cupin"/>
    <property type="match status" value="1"/>
</dbReference>
<keyword evidence="9 12" id="KW-0805">Transcription regulation</keyword>
<comment type="cofactor">
    <cofactor evidence="12">
        <name>Fe(2+)</name>
        <dbReference type="ChEBI" id="CHEBI:29033"/>
    </cofactor>
    <text evidence="12">Binds 1 Fe(2+) ion per subunit.</text>
</comment>
<feature type="domain" description="JmjC" evidence="14">
    <location>
        <begin position="212"/>
        <end position="358"/>
    </location>
</feature>
<keyword evidence="8 12" id="KW-0408">Iron</keyword>
<dbReference type="PANTHER" id="PTHR13096">
    <property type="entry name" value="MINA53 MYC INDUCED NUCLEAR ANTIGEN"/>
    <property type="match status" value="1"/>
</dbReference>
<evidence type="ECO:0000256" key="12">
    <source>
        <dbReference type="RuleBase" id="RU366061"/>
    </source>
</evidence>
<gene>
    <name evidence="15" type="ORF">FDP41_001612</name>
</gene>
<dbReference type="EC" id="1.14.11.-" evidence="12"/>
<dbReference type="Pfam" id="PF08007">
    <property type="entry name" value="JmjC_2"/>
    <property type="match status" value="1"/>
</dbReference>
<dbReference type="Gene3D" id="1.10.10.1500">
    <property type="entry name" value="JmjC domain-containing ribosomal oxygenase (ROX), dimer domain"/>
    <property type="match status" value="1"/>
</dbReference>